<dbReference type="GO" id="GO:0046872">
    <property type="term" value="F:metal ion binding"/>
    <property type="evidence" value="ECO:0007669"/>
    <property type="project" value="UniProtKB-KW"/>
</dbReference>
<dbReference type="NCBIfam" id="TIGR01854">
    <property type="entry name" value="lipid_A_lpxH"/>
    <property type="match status" value="1"/>
</dbReference>
<accession>A0A382HNM3</accession>
<dbReference type="Pfam" id="PF00149">
    <property type="entry name" value="Metallophos"/>
    <property type="match status" value="1"/>
</dbReference>
<proteinExistence type="inferred from homology"/>
<protein>
    <recommendedName>
        <fullName evidence="10">Calcineurin-like phosphoesterase domain-containing protein</fullName>
    </recommendedName>
</protein>
<dbReference type="GO" id="GO:0005737">
    <property type="term" value="C:cytoplasm"/>
    <property type="evidence" value="ECO:0007669"/>
    <property type="project" value="InterPro"/>
</dbReference>
<organism evidence="11">
    <name type="scientific">marine metagenome</name>
    <dbReference type="NCBI Taxonomy" id="408172"/>
    <lineage>
        <taxon>unclassified sequences</taxon>
        <taxon>metagenomes</taxon>
        <taxon>ecological metagenomes</taxon>
    </lineage>
</organism>
<keyword evidence="3" id="KW-0997">Cell inner membrane</keyword>
<dbReference type="SUPFAM" id="SSF56300">
    <property type="entry name" value="Metallo-dependent phosphatases"/>
    <property type="match status" value="1"/>
</dbReference>
<evidence type="ECO:0000256" key="4">
    <source>
        <dbReference type="ARBA" id="ARBA00022556"/>
    </source>
</evidence>
<keyword evidence="8" id="KW-0472">Membrane</keyword>
<sequence>MRQQACQADSLYILGDLFETWIGDDDPDPHNRSIVTSLRELTNSGTPCFFIRGNRDFLIGDRFVDETGVNILSDGTQISLQGQTVLLLHGDTLCTDDKKYQRFRRFARHSLTQKTFLSLPIATRRTLAKLTRDQTMSNSSRKPEEIMDVNQSTVEKTMRDESVEILVHGHTHRPAVHGFKLTEHDAQRIVLGSWHSQGSVLRWNSAGP</sequence>
<feature type="domain" description="Calcineurin-like phosphoesterase" evidence="10">
    <location>
        <begin position="9"/>
        <end position="174"/>
    </location>
</feature>
<evidence type="ECO:0000256" key="9">
    <source>
        <dbReference type="ARBA" id="ARBA00023211"/>
    </source>
</evidence>
<dbReference type="HAMAP" id="MF_00575">
    <property type="entry name" value="LpxH"/>
    <property type="match status" value="1"/>
</dbReference>
<evidence type="ECO:0000256" key="8">
    <source>
        <dbReference type="ARBA" id="ARBA00023136"/>
    </source>
</evidence>
<evidence type="ECO:0000256" key="7">
    <source>
        <dbReference type="ARBA" id="ARBA00023098"/>
    </source>
</evidence>
<keyword evidence="6" id="KW-0378">Hydrolase</keyword>
<evidence type="ECO:0000256" key="6">
    <source>
        <dbReference type="ARBA" id="ARBA00022801"/>
    </source>
</evidence>
<keyword evidence="7" id="KW-0443">Lipid metabolism</keyword>
<evidence type="ECO:0000256" key="5">
    <source>
        <dbReference type="ARBA" id="ARBA00022723"/>
    </source>
</evidence>
<dbReference type="PANTHER" id="PTHR34990:SF1">
    <property type="entry name" value="UDP-2,3-DIACYLGLUCOSAMINE HYDROLASE"/>
    <property type="match status" value="1"/>
</dbReference>
<dbReference type="Gene3D" id="3.60.21.10">
    <property type="match status" value="1"/>
</dbReference>
<keyword evidence="4" id="KW-0441">Lipid A biosynthesis</keyword>
<keyword evidence="2" id="KW-0444">Lipid biosynthesis</keyword>
<dbReference type="CDD" id="cd07398">
    <property type="entry name" value="MPP_YbbF-LpxH"/>
    <property type="match status" value="1"/>
</dbReference>
<evidence type="ECO:0000256" key="3">
    <source>
        <dbReference type="ARBA" id="ARBA00022519"/>
    </source>
</evidence>
<dbReference type="NCBIfam" id="NF003743">
    <property type="entry name" value="PRK05340.1"/>
    <property type="match status" value="1"/>
</dbReference>
<evidence type="ECO:0000256" key="2">
    <source>
        <dbReference type="ARBA" id="ARBA00022516"/>
    </source>
</evidence>
<keyword evidence="1" id="KW-1003">Cell membrane</keyword>
<dbReference type="GO" id="GO:0009245">
    <property type="term" value="P:lipid A biosynthetic process"/>
    <property type="evidence" value="ECO:0007669"/>
    <property type="project" value="UniProtKB-KW"/>
</dbReference>
<dbReference type="InterPro" id="IPR010138">
    <property type="entry name" value="UDP-diacylglucosamine_Hdrlase"/>
</dbReference>
<dbReference type="EMBL" id="UINC01062358">
    <property type="protein sequence ID" value="SVB88906.1"/>
    <property type="molecule type" value="Genomic_DNA"/>
</dbReference>
<gene>
    <name evidence="11" type="ORF">METZ01_LOCUS241760</name>
</gene>
<dbReference type="GO" id="GO:0016020">
    <property type="term" value="C:membrane"/>
    <property type="evidence" value="ECO:0007669"/>
    <property type="project" value="GOC"/>
</dbReference>
<name>A0A382HNM3_9ZZZZ</name>
<dbReference type="InterPro" id="IPR043461">
    <property type="entry name" value="LpxH-like"/>
</dbReference>
<evidence type="ECO:0000256" key="1">
    <source>
        <dbReference type="ARBA" id="ARBA00022475"/>
    </source>
</evidence>
<dbReference type="PANTHER" id="PTHR34990">
    <property type="entry name" value="UDP-2,3-DIACYLGLUCOSAMINE HYDROLASE-RELATED"/>
    <property type="match status" value="1"/>
</dbReference>
<reference evidence="11" key="1">
    <citation type="submission" date="2018-05" db="EMBL/GenBank/DDBJ databases">
        <authorList>
            <person name="Lanie J.A."/>
            <person name="Ng W.-L."/>
            <person name="Kazmierczak K.M."/>
            <person name="Andrzejewski T.M."/>
            <person name="Davidsen T.M."/>
            <person name="Wayne K.J."/>
            <person name="Tettelin H."/>
            <person name="Glass J.I."/>
            <person name="Rusch D."/>
            <person name="Podicherti R."/>
            <person name="Tsui H.-C.T."/>
            <person name="Winkler M.E."/>
        </authorList>
    </citation>
    <scope>NUCLEOTIDE SEQUENCE</scope>
</reference>
<dbReference type="AlphaFoldDB" id="A0A382HNM3"/>
<dbReference type="GO" id="GO:0008758">
    <property type="term" value="F:UDP-2,3-diacylglucosamine hydrolase activity"/>
    <property type="evidence" value="ECO:0007669"/>
    <property type="project" value="TreeGrafter"/>
</dbReference>
<keyword evidence="9" id="KW-0464">Manganese</keyword>
<evidence type="ECO:0000313" key="11">
    <source>
        <dbReference type="EMBL" id="SVB88906.1"/>
    </source>
</evidence>
<dbReference type="InterPro" id="IPR029052">
    <property type="entry name" value="Metallo-depent_PP-like"/>
</dbReference>
<keyword evidence="5" id="KW-0479">Metal-binding</keyword>
<evidence type="ECO:0000259" key="10">
    <source>
        <dbReference type="Pfam" id="PF00149"/>
    </source>
</evidence>
<feature type="non-terminal residue" evidence="11">
    <location>
        <position position="208"/>
    </location>
</feature>
<dbReference type="InterPro" id="IPR004843">
    <property type="entry name" value="Calcineurin-like_PHP"/>
</dbReference>